<proteinExistence type="predicted"/>
<dbReference type="AlphaFoldDB" id="A0A5M3YLW1"/>
<dbReference type="PANTHER" id="PTHR36448">
    <property type="entry name" value="BLR7373 PROTEIN"/>
    <property type="match status" value="1"/>
</dbReference>
<accession>A0A5M3YLW1</accession>
<dbReference type="VEuPathDB" id="FungiDB:ATEG_01364"/>
<protein>
    <submittedName>
        <fullName evidence="1">Uncharacterized protein</fullName>
    </submittedName>
</protein>
<keyword evidence="2" id="KW-1185">Reference proteome</keyword>
<dbReference type="InterPro" id="IPR047121">
    <property type="entry name" value="YjiB-like"/>
</dbReference>
<dbReference type="PANTHER" id="PTHR36448:SF2">
    <property type="entry name" value="CUPIN TYPE-1 DOMAIN-CONTAINING PROTEIN"/>
    <property type="match status" value="1"/>
</dbReference>
<evidence type="ECO:0000313" key="2">
    <source>
        <dbReference type="Proteomes" id="UP000452235"/>
    </source>
</evidence>
<dbReference type="Gene3D" id="2.60.120.10">
    <property type="entry name" value="Jelly Rolls"/>
    <property type="match status" value="1"/>
</dbReference>
<name>A0A5M3YLW1_ASPTE</name>
<dbReference type="SUPFAM" id="SSF51182">
    <property type="entry name" value="RmlC-like cupins"/>
    <property type="match status" value="1"/>
</dbReference>
<dbReference type="EMBL" id="BLJY01000001">
    <property type="protein sequence ID" value="GFF12340.1"/>
    <property type="molecule type" value="Genomic_DNA"/>
</dbReference>
<comment type="caution">
    <text evidence="1">The sequence shown here is derived from an EMBL/GenBank/DDBJ whole genome shotgun (WGS) entry which is preliminary data.</text>
</comment>
<sequence length="180" mass="19812">MNPPNTFYLPATLHSPGSTLPILHYRDVLPHPRTEETATNFLTAHTWEKRGVWGAVDIRHFHPNTHECYGVFQGSSTLLLGAAGGDGDTAGLKLTVHAGDVLVLPAGTAHSSVDSKDDYRYVGVYPRACPRWRNEMGNHPVDLKALRREIAQVPLPEEDPVYGADGPLCQLWSRNLVAKL</sequence>
<organism evidence="1 2">
    <name type="scientific">Aspergillus terreus</name>
    <dbReference type="NCBI Taxonomy" id="33178"/>
    <lineage>
        <taxon>Eukaryota</taxon>
        <taxon>Fungi</taxon>
        <taxon>Dikarya</taxon>
        <taxon>Ascomycota</taxon>
        <taxon>Pezizomycotina</taxon>
        <taxon>Eurotiomycetes</taxon>
        <taxon>Eurotiomycetidae</taxon>
        <taxon>Eurotiales</taxon>
        <taxon>Aspergillaceae</taxon>
        <taxon>Aspergillus</taxon>
        <taxon>Aspergillus subgen. Circumdati</taxon>
    </lineage>
</organism>
<evidence type="ECO:0000313" key="1">
    <source>
        <dbReference type="EMBL" id="GFF12340.1"/>
    </source>
</evidence>
<dbReference type="InterPro" id="IPR014710">
    <property type="entry name" value="RmlC-like_jellyroll"/>
</dbReference>
<gene>
    <name evidence="1" type="ORF">ATEIFO6365_0001056300</name>
</gene>
<dbReference type="InterPro" id="IPR011051">
    <property type="entry name" value="RmlC_Cupin_sf"/>
</dbReference>
<dbReference type="CDD" id="cd02219">
    <property type="entry name" value="cupin_YjlB-like"/>
    <property type="match status" value="1"/>
</dbReference>
<reference evidence="1 2" key="1">
    <citation type="submission" date="2020-01" db="EMBL/GenBank/DDBJ databases">
        <title>Aspergillus terreus IFO 6365 whole genome shotgun sequence.</title>
        <authorList>
            <person name="Kanamasa S."/>
            <person name="Takahashi H."/>
        </authorList>
    </citation>
    <scope>NUCLEOTIDE SEQUENCE [LARGE SCALE GENOMIC DNA]</scope>
    <source>
        <strain evidence="1 2">IFO 6365</strain>
    </source>
</reference>
<dbReference type="Proteomes" id="UP000452235">
    <property type="component" value="Unassembled WGS sequence"/>
</dbReference>
<dbReference type="OrthoDB" id="2446447at2759"/>